<name>A0A1X0J411_MYCRH</name>
<sequence length="258" mass="27487">MVDCGDGAVDQLCKAGVPLAAVRTVILSHLHIDHTAGLYGLLGRRLQAHIPGPLTIYGPRGTLRTVNAIRSSFDFASGSMSQVPGFVQHFDAEITVIEITDGSQFTVGDIDSVTATNTHYAYPAGSPEAHRYQSLSLRFTTPTRSIAYTGDTGPSANVERLAAGADMLVSEITDPEQVVSNISRAFSFPPSALAAIKRRFELEHLAAHEVGLLASRADVKSIVITHNPLTPENMAKARIAIGAHYGGSVTFADDLDIH</sequence>
<dbReference type="SUPFAM" id="SSF56281">
    <property type="entry name" value="Metallo-hydrolase/oxidoreductase"/>
    <property type="match status" value="1"/>
</dbReference>
<dbReference type="AlphaFoldDB" id="A0A1X0J411"/>
<evidence type="ECO:0000313" key="3">
    <source>
        <dbReference type="EMBL" id="ORB56224.1"/>
    </source>
</evidence>
<dbReference type="Proteomes" id="UP000192534">
    <property type="component" value="Unassembled WGS sequence"/>
</dbReference>
<keyword evidence="1" id="KW-0255">Endonuclease</keyword>
<accession>A0A1X0J411</accession>
<reference evidence="3 4" key="1">
    <citation type="submission" date="2016-12" db="EMBL/GenBank/DDBJ databases">
        <title>The new phylogeny of genus Mycobacterium.</title>
        <authorList>
            <person name="Tortoli E."/>
            <person name="Trovato A."/>
            <person name="Cirillo D.M."/>
        </authorList>
    </citation>
    <scope>NUCLEOTIDE SEQUENCE [LARGE SCALE GENOMIC DNA]</scope>
    <source>
        <strain evidence="3 4">DSM 44223</strain>
    </source>
</reference>
<feature type="domain" description="Metallo-beta-lactamase" evidence="2">
    <location>
        <begin position="2"/>
        <end position="226"/>
    </location>
</feature>
<proteinExistence type="predicted"/>
<evidence type="ECO:0000313" key="4">
    <source>
        <dbReference type="Proteomes" id="UP000192534"/>
    </source>
</evidence>
<dbReference type="Pfam" id="PF12706">
    <property type="entry name" value="Lactamase_B_2"/>
    <property type="match status" value="1"/>
</dbReference>
<dbReference type="PANTHER" id="PTHR46018:SF2">
    <property type="entry name" value="ZINC PHOSPHODIESTERASE ELAC PROTEIN 1"/>
    <property type="match status" value="1"/>
</dbReference>
<organism evidence="3 4">
    <name type="scientific">Mycolicibacterium rhodesiae</name>
    <name type="common">Mycobacterium rhodesiae</name>
    <dbReference type="NCBI Taxonomy" id="36814"/>
    <lineage>
        <taxon>Bacteria</taxon>
        <taxon>Bacillati</taxon>
        <taxon>Actinomycetota</taxon>
        <taxon>Actinomycetes</taxon>
        <taxon>Mycobacteriales</taxon>
        <taxon>Mycobacteriaceae</taxon>
        <taxon>Mycolicibacterium</taxon>
    </lineage>
</organism>
<protein>
    <recommendedName>
        <fullName evidence="2">Metallo-beta-lactamase domain-containing protein</fullName>
    </recommendedName>
</protein>
<evidence type="ECO:0000256" key="1">
    <source>
        <dbReference type="ARBA" id="ARBA00022759"/>
    </source>
</evidence>
<comment type="caution">
    <text evidence="3">The sequence shown here is derived from an EMBL/GenBank/DDBJ whole genome shotgun (WGS) entry which is preliminary data.</text>
</comment>
<dbReference type="EMBL" id="MVIH01000002">
    <property type="protein sequence ID" value="ORB56224.1"/>
    <property type="molecule type" value="Genomic_DNA"/>
</dbReference>
<dbReference type="InterPro" id="IPR001279">
    <property type="entry name" value="Metallo-B-lactamas"/>
</dbReference>
<dbReference type="GO" id="GO:0042781">
    <property type="term" value="F:3'-tRNA processing endoribonuclease activity"/>
    <property type="evidence" value="ECO:0007669"/>
    <property type="project" value="TreeGrafter"/>
</dbReference>
<dbReference type="Gene3D" id="3.60.15.10">
    <property type="entry name" value="Ribonuclease Z/Hydroxyacylglutathione hydrolase-like"/>
    <property type="match status" value="1"/>
</dbReference>
<dbReference type="PANTHER" id="PTHR46018">
    <property type="entry name" value="ZINC PHOSPHODIESTERASE ELAC PROTEIN 1"/>
    <property type="match status" value="1"/>
</dbReference>
<evidence type="ECO:0000259" key="2">
    <source>
        <dbReference type="Pfam" id="PF12706"/>
    </source>
</evidence>
<keyword evidence="4" id="KW-1185">Reference proteome</keyword>
<keyword evidence="1" id="KW-0540">Nuclease</keyword>
<gene>
    <name evidence="3" type="ORF">BST42_06775</name>
</gene>
<dbReference type="InterPro" id="IPR036866">
    <property type="entry name" value="RibonucZ/Hydroxyglut_hydro"/>
</dbReference>
<keyword evidence="1" id="KW-0378">Hydrolase</keyword>